<dbReference type="Gene3D" id="1.10.287.470">
    <property type="entry name" value="Helix hairpin bin"/>
    <property type="match status" value="1"/>
</dbReference>
<organism evidence="4">
    <name type="scientific">marine sediment metagenome</name>
    <dbReference type="NCBI Taxonomy" id="412755"/>
    <lineage>
        <taxon>unclassified sequences</taxon>
        <taxon>metagenomes</taxon>
        <taxon>ecological metagenomes</taxon>
    </lineage>
</organism>
<dbReference type="PANTHER" id="PTHR30469:SF15">
    <property type="entry name" value="HLYD FAMILY OF SECRETION PROTEINS"/>
    <property type="match status" value="1"/>
</dbReference>
<reference evidence="4" key="1">
    <citation type="journal article" date="2015" name="Nature">
        <title>Complex archaea that bridge the gap between prokaryotes and eukaryotes.</title>
        <authorList>
            <person name="Spang A."/>
            <person name="Saw J.H."/>
            <person name="Jorgensen S.L."/>
            <person name="Zaremba-Niedzwiedzka K."/>
            <person name="Martijn J."/>
            <person name="Lind A.E."/>
            <person name="van Eijk R."/>
            <person name="Schleper C."/>
            <person name="Guy L."/>
            <person name="Ettema T.J."/>
        </authorList>
    </citation>
    <scope>NUCLEOTIDE SEQUENCE</scope>
</reference>
<dbReference type="PROSITE" id="PS51257">
    <property type="entry name" value="PROKAR_LIPOPROTEIN"/>
    <property type="match status" value="1"/>
</dbReference>
<feature type="domain" description="CusB-like beta-barrel" evidence="2">
    <location>
        <begin position="194"/>
        <end position="269"/>
    </location>
</feature>
<dbReference type="InterPro" id="IPR058637">
    <property type="entry name" value="YknX-like_C"/>
</dbReference>
<dbReference type="EMBL" id="LAZR01002074">
    <property type="protein sequence ID" value="KKN34961.1"/>
    <property type="molecule type" value="Genomic_DNA"/>
</dbReference>
<dbReference type="Pfam" id="PF25917">
    <property type="entry name" value="BSH_RND"/>
    <property type="match status" value="1"/>
</dbReference>
<evidence type="ECO:0000259" key="3">
    <source>
        <dbReference type="Pfam" id="PF25989"/>
    </source>
</evidence>
<gene>
    <name evidence="4" type="ORF">LCGC14_0788520</name>
</gene>
<dbReference type="GO" id="GO:1990281">
    <property type="term" value="C:efflux pump complex"/>
    <property type="evidence" value="ECO:0007669"/>
    <property type="project" value="TreeGrafter"/>
</dbReference>
<dbReference type="GO" id="GO:0015562">
    <property type="term" value="F:efflux transmembrane transporter activity"/>
    <property type="evidence" value="ECO:0007669"/>
    <property type="project" value="TreeGrafter"/>
</dbReference>
<dbReference type="Gene3D" id="2.40.30.170">
    <property type="match status" value="1"/>
</dbReference>
<dbReference type="PANTHER" id="PTHR30469">
    <property type="entry name" value="MULTIDRUG RESISTANCE PROTEIN MDTA"/>
    <property type="match status" value="1"/>
</dbReference>
<accession>A0A0F9SD81</accession>
<proteinExistence type="predicted"/>
<dbReference type="InterPro" id="IPR058792">
    <property type="entry name" value="Beta-barrel_RND_2"/>
</dbReference>
<dbReference type="Gene3D" id="2.40.420.20">
    <property type="match status" value="1"/>
</dbReference>
<dbReference type="InterPro" id="IPR058625">
    <property type="entry name" value="MdtA-like_BSH"/>
</dbReference>
<evidence type="ECO:0000313" key="4">
    <source>
        <dbReference type="EMBL" id="KKN34961.1"/>
    </source>
</evidence>
<dbReference type="Pfam" id="PF25989">
    <property type="entry name" value="YknX_C"/>
    <property type="match status" value="1"/>
</dbReference>
<comment type="caution">
    <text evidence="4">The sequence shown here is derived from an EMBL/GenBank/DDBJ whole genome shotgun (WGS) entry which is preliminary data.</text>
</comment>
<dbReference type="Pfam" id="PF25954">
    <property type="entry name" value="Beta-barrel_RND_2"/>
    <property type="match status" value="1"/>
</dbReference>
<feature type="domain" description="Multidrug resistance protein MdtA-like barrel-sandwich hybrid" evidence="1">
    <location>
        <begin position="60"/>
        <end position="176"/>
    </location>
</feature>
<evidence type="ECO:0000259" key="2">
    <source>
        <dbReference type="Pfam" id="PF25954"/>
    </source>
</evidence>
<dbReference type="NCBIfam" id="TIGR01730">
    <property type="entry name" value="RND_mfp"/>
    <property type="match status" value="1"/>
</dbReference>
<dbReference type="SUPFAM" id="SSF111369">
    <property type="entry name" value="HlyD-like secretion proteins"/>
    <property type="match status" value="1"/>
</dbReference>
<dbReference type="Gene3D" id="2.40.50.100">
    <property type="match status" value="1"/>
</dbReference>
<sequence>MPYVRLLFLAAALIMMTACTEQSAPAEKVAKPHLVEIITAKSQNLNLQRERNGTLTALREIQIYNQEEGQITALPFYENDQVKKGDIVAKLDDRLLKAQLERTQALRRKAEEDLKRFKNLGDRGLTPKTEITRVETELAVAKADEHALLTRLDYTVIRAPISGIVSQRLSEQGNIAERYTHLLTLSDQSSLITEVAVSELLINKLHVGDKPELSIDALGDLDPPLHGTITRIYPNLDPFTRTGTVEITLNPVPAGTRPGQLVRVTLKTQQAKRLLIPFTSLRRSTKGDYVFTIDNDKKAQITPVVTGLNVNDQVEILSGLQEGAAVVVRGYTNLHAGKTVTIVNIPTLVQKTPNE</sequence>
<evidence type="ECO:0000259" key="1">
    <source>
        <dbReference type="Pfam" id="PF25917"/>
    </source>
</evidence>
<dbReference type="InterPro" id="IPR006143">
    <property type="entry name" value="RND_pump_MFP"/>
</dbReference>
<protein>
    <submittedName>
        <fullName evidence="4">Uncharacterized protein</fullName>
    </submittedName>
</protein>
<feature type="domain" description="YknX-like C-terminal permuted SH3-like" evidence="3">
    <location>
        <begin position="275"/>
        <end position="342"/>
    </location>
</feature>
<dbReference type="AlphaFoldDB" id="A0A0F9SD81"/>
<name>A0A0F9SD81_9ZZZZ</name>